<dbReference type="Proteomes" id="UP000711736">
    <property type="component" value="Unassembled WGS sequence"/>
</dbReference>
<reference evidence="7 8" key="1">
    <citation type="journal article" date="2021" name="Environ. Microbiol.">
        <title>Genetic insights into the dark matter of the mammalian gut microbiota through targeted genome reconstruction.</title>
        <authorList>
            <person name="Lugli G.A."/>
            <person name="Alessandri G."/>
            <person name="Milani C."/>
            <person name="Viappiani A."/>
            <person name="Fontana F."/>
            <person name="Tarracchini C."/>
            <person name="Mancabelli L."/>
            <person name="Argentini C."/>
            <person name="Ruiz L."/>
            <person name="Margolles A."/>
            <person name="van Sinderen D."/>
            <person name="Turroni F."/>
            <person name="Ventura M."/>
        </authorList>
    </citation>
    <scope>NUCLEOTIDE SEQUENCE [LARGE SCALE GENOMIC DNA]</scope>
    <source>
        <strain evidence="7 8">LC6</strain>
    </source>
</reference>
<evidence type="ECO:0000256" key="5">
    <source>
        <dbReference type="ARBA" id="ARBA00023315"/>
    </source>
</evidence>
<name>A0ABS5UX77_9BIFI</name>
<keyword evidence="4" id="KW-0573">Peptidoglycan synthesis</keyword>
<evidence type="ECO:0000256" key="2">
    <source>
        <dbReference type="ARBA" id="ARBA00022679"/>
    </source>
</evidence>
<dbReference type="PROSITE" id="PS51191">
    <property type="entry name" value="FEMABX"/>
    <property type="match status" value="1"/>
</dbReference>
<evidence type="ECO:0000313" key="8">
    <source>
        <dbReference type="Proteomes" id="UP000711736"/>
    </source>
</evidence>
<dbReference type="Gene3D" id="3.40.630.30">
    <property type="match status" value="2"/>
</dbReference>
<evidence type="ECO:0000256" key="3">
    <source>
        <dbReference type="ARBA" id="ARBA00022960"/>
    </source>
</evidence>
<organism evidence="7 8">
    <name type="scientific">Bifidobacterium colobi</name>
    <dbReference type="NCBI Taxonomy" id="2809026"/>
    <lineage>
        <taxon>Bacteria</taxon>
        <taxon>Bacillati</taxon>
        <taxon>Actinomycetota</taxon>
        <taxon>Actinomycetes</taxon>
        <taxon>Bifidobacteriales</taxon>
        <taxon>Bifidobacteriaceae</taxon>
        <taxon>Bifidobacterium</taxon>
    </lineage>
</organism>
<proteinExistence type="inferred from homology"/>
<accession>A0ABS5UX77</accession>
<protein>
    <submittedName>
        <fullName evidence="7">Peptidoglycan bridge formation glycyltransferase FemA/FemB family protein</fullName>
    </submittedName>
</protein>
<sequence length="322" mass="36089">MQETVEIQNQADWNALVEERHGHPLQLWQWGELKASTGPWTAHRIAVKEDGAIIGGAQILVRDLPWPFHAISYAPRGPFANDDAQLGKVADACAEWCKQHAASVSLKIDPAVESLNLSDSWVKGKYIMLAKTAAIDLTPDEDTILKNLHSKKARQYIRKAGRNGVVCRPAVEGDLDALLAIYHDTAANDNFPLHPDEYYRAAFDLFGDVGQLFVAEHEGRILSFLWNITSTNGTAFELWGGVNDEGKTLRANYLLKWTAILAAKEKGAVLYDLNGLLNDGISDFKMLFANEPTYWVGTYDKPLSHWYHLWNTALKIRARLHK</sequence>
<dbReference type="EMBL" id="JAFEJU010000008">
    <property type="protein sequence ID" value="MBT1175717.1"/>
    <property type="molecule type" value="Genomic_DNA"/>
</dbReference>
<comment type="similarity">
    <text evidence="1">Belongs to the FemABX family.</text>
</comment>
<keyword evidence="3" id="KW-0133">Cell shape</keyword>
<dbReference type="PANTHER" id="PTHR36174">
    <property type="entry name" value="LIPID II:GLYCINE GLYCYLTRANSFERASE"/>
    <property type="match status" value="1"/>
</dbReference>
<keyword evidence="5" id="KW-0012">Acyltransferase</keyword>
<dbReference type="InterPro" id="IPR003447">
    <property type="entry name" value="FEMABX"/>
</dbReference>
<evidence type="ECO:0000256" key="4">
    <source>
        <dbReference type="ARBA" id="ARBA00022984"/>
    </source>
</evidence>
<keyword evidence="8" id="KW-1185">Reference proteome</keyword>
<keyword evidence="2" id="KW-0808">Transferase</keyword>
<gene>
    <name evidence="7" type="ORF">JS530_09445</name>
</gene>
<dbReference type="Pfam" id="PF02388">
    <property type="entry name" value="FemAB"/>
    <property type="match status" value="2"/>
</dbReference>
<evidence type="ECO:0000256" key="6">
    <source>
        <dbReference type="ARBA" id="ARBA00023316"/>
    </source>
</evidence>
<dbReference type="SUPFAM" id="SSF55729">
    <property type="entry name" value="Acyl-CoA N-acyltransferases (Nat)"/>
    <property type="match status" value="2"/>
</dbReference>
<dbReference type="PANTHER" id="PTHR36174:SF1">
    <property type="entry name" value="LIPID II:GLYCINE GLYCYLTRANSFERASE"/>
    <property type="match status" value="1"/>
</dbReference>
<keyword evidence="6" id="KW-0961">Cell wall biogenesis/degradation</keyword>
<dbReference type="RefSeq" id="WP_214376913.1">
    <property type="nucleotide sequence ID" value="NZ_JAFEJU010000008.1"/>
</dbReference>
<dbReference type="InterPro" id="IPR016181">
    <property type="entry name" value="Acyl_CoA_acyltransferase"/>
</dbReference>
<comment type="caution">
    <text evidence="7">The sequence shown here is derived from an EMBL/GenBank/DDBJ whole genome shotgun (WGS) entry which is preliminary data.</text>
</comment>
<evidence type="ECO:0000256" key="1">
    <source>
        <dbReference type="ARBA" id="ARBA00009943"/>
    </source>
</evidence>
<dbReference type="InterPro" id="IPR050644">
    <property type="entry name" value="PG_Glycine_Bridge_Synth"/>
</dbReference>
<evidence type="ECO:0000313" key="7">
    <source>
        <dbReference type="EMBL" id="MBT1175717.1"/>
    </source>
</evidence>